<gene>
    <name evidence="1" type="ORF">L6164_020674</name>
</gene>
<dbReference type="Proteomes" id="UP000828941">
    <property type="component" value="Chromosome 8"/>
</dbReference>
<keyword evidence="2" id="KW-1185">Reference proteome</keyword>
<protein>
    <submittedName>
        <fullName evidence="1">Uncharacterized protein</fullName>
    </submittedName>
</protein>
<organism evidence="1 2">
    <name type="scientific">Bauhinia variegata</name>
    <name type="common">Purple orchid tree</name>
    <name type="synonym">Phanera variegata</name>
    <dbReference type="NCBI Taxonomy" id="167791"/>
    <lineage>
        <taxon>Eukaryota</taxon>
        <taxon>Viridiplantae</taxon>
        <taxon>Streptophyta</taxon>
        <taxon>Embryophyta</taxon>
        <taxon>Tracheophyta</taxon>
        <taxon>Spermatophyta</taxon>
        <taxon>Magnoliopsida</taxon>
        <taxon>eudicotyledons</taxon>
        <taxon>Gunneridae</taxon>
        <taxon>Pentapetalae</taxon>
        <taxon>rosids</taxon>
        <taxon>fabids</taxon>
        <taxon>Fabales</taxon>
        <taxon>Fabaceae</taxon>
        <taxon>Cercidoideae</taxon>
        <taxon>Cercideae</taxon>
        <taxon>Bauhiniinae</taxon>
        <taxon>Bauhinia</taxon>
    </lineage>
</organism>
<accession>A0ACB9MWB3</accession>
<evidence type="ECO:0000313" key="1">
    <source>
        <dbReference type="EMBL" id="KAI4328311.1"/>
    </source>
</evidence>
<dbReference type="EMBL" id="CM039433">
    <property type="protein sequence ID" value="KAI4328311.1"/>
    <property type="molecule type" value="Genomic_DNA"/>
</dbReference>
<sequence length="204" mass="22787">MDRVIALRPTHHCPFSVELRKHNQNVGNVVLGFREIQPRNIRPPAKRIFNNPPGVVIGDAGQHAGIRKEPISELCLALYPPMGRLSGVHCRFVVDDVGEPTSWVRHVLKSIEIQSAGGIEAVCSLVIFDGQLQNIVEYVVYEAQDRIYVSEEVEEFFDLGQTTQFGSYSDRSFSTGEICPKGFENLANSTGFDPLLDFGEDFLH</sequence>
<proteinExistence type="predicted"/>
<comment type="caution">
    <text evidence="1">The sequence shown here is derived from an EMBL/GenBank/DDBJ whole genome shotgun (WGS) entry which is preliminary data.</text>
</comment>
<name>A0ACB9MWB3_BAUVA</name>
<reference evidence="1 2" key="1">
    <citation type="journal article" date="2022" name="DNA Res.">
        <title>Chromosomal-level genome assembly of the orchid tree Bauhinia variegata (Leguminosae; Cercidoideae) supports the allotetraploid origin hypothesis of Bauhinia.</title>
        <authorList>
            <person name="Zhong Y."/>
            <person name="Chen Y."/>
            <person name="Zheng D."/>
            <person name="Pang J."/>
            <person name="Liu Y."/>
            <person name="Luo S."/>
            <person name="Meng S."/>
            <person name="Qian L."/>
            <person name="Wei D."/>
            <person name="Dai S."/>
            <person name="Zhou R."/>
        </authorList>
    </citation>
    <scope>NUCLEOTIDE SEQUENCE [LARGE SCALE GENOMIC DNA]</scope>
    <source>
        <strain evidence="1">BV-YZ2020</strain>
    </source>
</reference>
<evidence type="ECO:0000313" key="2">
    <source>
        <dbReference type="Proteomes" id="UP000828941"/>
    </source>
</evidence>